<gene>
    <name evidence="11" type="primary">mgtE</name>
    <name evidence="11" type="ORF">SOCEGT47_005580</name>
</gene>
<evidence type="ECO:0000256" key="9">
    <source>
        <dbReference type="RuleBase" id="RU362011"/>
    </source>
</evidence>
<dbReference type="PANTHER" id="PTHR43773">
    <property type="entry name" value="MAGNESIUM TRANSPORTER MGTE"/>
    <property type="match status" value="1"/>
</dbReference>
<dbReference type="Proteomes" id="UP000295781">
    <property type="component" value="Chromosome"/>
</dbReference>
<evidence type="ECO:0000256" key="4">
    <source>
        <dbReference type="ARBA" id="ARBA00022692"/>
    </source>
</evidence>
<dbReference type="Pfam" id="PF03448">
    <property type="entry name" value="MgtE_N"/>
    <property type="match status" value="1"/>
</dbReference>
<evidence type="ECO:0000256" key="2">
    <source>
        <dbReference type="ARBA" id="ARBA00009749"/>
    </source>
</evidence>
<dbReference type="AlphaFoldDB" id="A0A4P2PTP5"/>
<keyword evidence="9" id="KW-0479">Metal-binding</keyword>
<comment type="subunit">
    <text evidence="9">Homodimer.</text>
</comment>
<comment type="caution">
    <text evidence="9">Lacks conserved residue(s) required for the propagation of feature annotation.</text>
</comment>
<dbReference type="Pfam" id="PF00571">
    <property type="entry name" value="CBS"/>
    <property type="match status" value="2"/>
</dbReference>
<dbReference type="InterPro" id="IPR006667">
    <property type="entry name" value="SLC41_membr_dom"/>
</dbReference>
<keyword evidence="5 9" id="KW-0460">Magnesium</keyword>
<accession>A0A4P2PTP5</accession>
<dbReference type="SUPFAM" id="SSF161093">
    <property type="entry name" value="MgtE membrane domain-like"/>
    <property type="match status" value="1"/>
</dbReference>
<sequence length="443" mass="47982">MERSPSSGAEALTAVELSRSWSALENDARVQAYRRLRREEAEDFFQGLSSADQGALLVALTPRERKLSLRLLAPDDVADILLEVSPAEQEGLLSLLDAPTRKEVSALLAYAEDAAGGLMSPWFARVRPEATVDEAIRYLKRQATDHLETLYYGYVLDPEQRLLGVVSLRQLVTAPGDQRVSDVMKTDVIAVNEDVDQEEVARLFAEHDLVAIPVVDGEGRMKGIVTADDIVDVVEEEATEDIQKLGGMEALDAPYLRTPLFSMLKKRAGWLSALFVGELLTATAMGHYEDEIARAVVLALFVPLIISSGGNSGSQATTLVIRAMALGEIRLSDFFRVTRRELASGLALGGILGAIGFARVVIWQQLFGAYGEHHLLLALTVAISLIGVVTWGTLAGALLPFALRALRFDPASASAPFVATLVDVSGLVIYFTAAELLLRGKLL</sequence>
<dbReference type="InterPro" id="IPR046342">
    <property type="entry name" value="CBS_dom_sf"/>
</dbReference>
<evidence type="ECO:0000256" key="7">
    <source>
        <dbReference type="ARBA" id="ARBA00023136"/>
    </source>
</evidence>
<organism evidence="11 12">
    <name type="scientific">Sorangium cellulosum</name>
    <name type="common">Polyangium cellulosum</name>
    <dbReference type="NCBI Taxonomy" id="56"/>
    <lineage>
        <taxon>Bacteria</taxon>
        <taxon>Pseudomonadati</taxon>
        <taxon>Myxococcota</taxon>
        <taxon>Polyangia</taxon>
        <taxon>Polyangiales</taxon>
        <taxon>Polyangiaceae</taxon>
        <taxon>Sorangium</taxon>
    </lineage>
</organism>
<dbReference type="SUPFAM" id="SSF54631">
    <property type="entry name" value="CBS-domain pair"/>
    <property type="match status" value="1"/>
</dbReference>
<feature type="transmembrane region" description="Helical" evidence="9">
    <location>
        <begin position="375"/>
        <end position="403"/>
    </location>
</feature>
<feature type="domain" description="CBS" evidence="10">
    <location>
        <begin position="119"/>
        <end position="183"/>
    </location>
</feature>
<evidence type="ECO:0000256" key="8">
    <source>
        <dbReference type="PROSITE-ProRule" id="PRU00703"/>
    </source>
</evidence>
<comment type="function">
    <text evidence="9">Acts as a magnesium transporter.</text>
</comment>
<dbReference type="PANTHER" id="PTHR43773:SF1">
    <property type="entry name" value="MAGNESIUM TRANSPORTER MGTE"/>
    <property type="match status" value="1"/>
</dbReference>
<evidence type="ECO:0000259" key="10">
    <source>
        <dbReference type="PROSITE" id="PS51371"/>
    </source>
</evidence>
<reference evidence="11 12" key="1">
    <citation type="submission" date="2015-09" db="EMBL/GenBank/DDBJ databases">
        <title>Sorangium comparison.</title>
        <authorList>
            <person name="Zaburannyi N."/>
            <person name="Bunk B."/>
            <person name="Overmann J."/>
            <person name="Mueller R."/>
        </authorList>
    </citation>
    <scope>NUCLEOTIDE SEQUENCE [LARGE SCALE GENOMIC DNA]</scope>
    <source>
        <strain evidence="11 12">So ceGT47</strain>
    </source>
</reference>
<feature type="transmembrane region" description="Helical" evidence="9">
    <location>
        <begin position="342"/>
        <end position="363"/>
    </location>
</feature>
<dbReference type="InterPro" id="IPR036739">
    <property type="entry name" value="SLC41_membr_dom_sf"/>
</dbReference>
<name>A0A4P2PTP5_SORCE</name>
<evidence type="ECO:0000256" key="3">
    <source>
        <dbReference type="ARBA" id="ARBA00022448"/>
    </source>
</evidence>
<dbReference type="SMART" id="SM00924">
    <property type="entry name" value="MgtE_N"/>
    <property type="match status" value="1"/>
</dbReference>
<keyword evidence="7 9" id="KW-0472">Membrane</keyword>
<keyword evidence="8" id="KW-0129">CBS domain</keyword>
<evidence type="ECO:0000313" key="12">
    <source>
        <dbReference type="Proteomes" id="UP000295781"/>
    </source>
</evidence>
<dbReference type="InterPro" id="IPR006669">
    <property type="entry name" value="MgtE_transporter"/>
</dbReference>
<proteinExistence type="inferred from homology"/>
<dbReference type="GO" id="GO:0015095">
    <property type="term" value="F:magnesium ion transmembrane transporter activity"/>
    <property type="evidence" value="ECO:0007669"/>
    <property type="project" value="UniProtKB-UniRule"/>
</dbReference>
<comment type="subcellular location">
    <subcellularLocation>
        <location evidence="9">Cell membrane</location>
        <topology evidence="9">Multi-pass membrane protein</topology>
    </subcellularLocation>
    <subcellularLocation>
        <location evidence="1">Membrane</location>
        <topology evidence="1">Multi-pass membrane protein</topology>
    </subcellularLocation>
</comment>
<dbReference type="Gene3D" id="1.10.357.20">
    <property type="entry name" value="SLC41 divalent cation transporters, integral membrane domain"/>
    <property type="match status" value="1"/>
</dbReference>
<dbReference type="NCBIfam" id="TIGR00400">
    <property type="entry name" value="mgtE"/>
    <property type="match status" value="1"/>
</dbReference>
<dbReference type="SMART" id="SM00116">
    <property type="entry name" value="CBS"/>
    <property type="match status" value="2"/>
</dbReference>
<keyword evidence="4 9" id="KW-0812">Transmembrane</keyword>
<dbReference type="CDD" id="cd04606">
    <property type="entry name" value="CBS_pair_Mg_transporter"/>
    <property type="match status" value="1"/>
</dbReference>
<dbReference type="Pfam" id="PF01769">
    <property type="entry name" value="MgtE"/>
    <property type="match status" value="1"/>
</dbReference>
<comment type="similarity">
    <text evidence="2 9">Belongs to the SLC41A transporter family.</text>
</comment>
<dbReference type="InterPro" id="IPR006668">
    <property type="entry name" value="Mg_transptr_MgtE_intracell_dom"/>
</dbReference>
<dbReference type="SUPFAM" id="SSF158791">
    <property type="entry name" value="MgtE N-terminal domain-like"/>
    <property type="match status" value="1"/>
</dbReference>
<evidence type="ECO:0000313" key="11">
    <source>
        <dbReference type="EMBL" id="AUX20095.1"/>
    </source>
</evidence>
<dbReference type="EMBL" id="CP012670">
    <property type="protein sequence ID" value="AUX20095.1"/>
    <property type="molecule type" value="Genomic_DNA"/>
</dbReference>
<evidence type="ECO:0000256" key="6">
    <source>
        <dbReference type="ARBA" id="ARBA00022989"/>
    </source>
</evidence>
<dbReference type="Gene3D" id="1.25.60.10">
    <property type="entry name" value="MgtE N-terminal domain-like"/>
    <property type="match status" value="1"/>
</dbReference>
<dbReference type="InterPro" id="IPR000644">
    <property type="entry name" value="CBS_dom"/>
</dbReference>
<evidence type="ECO:0000256" key="5">
    <source>
        <dbReference type="ARBA" id="ARBA00022842"/>
    </source>
</evidence>
<feature type="domain" description="CBS" evidence="10">
    <location>
        <begin position="184"/>
        <end position="240"/>
    </location>
</feature>
<keyword evidence="9" id="KW-1003">Cell membrane</keyword>
<dbReference type="RefSeq" id="WP_129345037.1">
    <property type="nucleotide sequence ID" value="NZ_CP012670.1"/>
</dbReference>
<dbReference type="InterPro" id="IPR038076">
    <property type="entry name" value="MgtE_N_sf"/>
</dbReference>
<dbReference type="GO" id="GO:0005886">
    <property type="term" value="C:plasma membrane"/>
    <property type="evidence" value="ECO:0007669"/>
    <property type="project" value="UniProtKB-SubCell"/>
</dbReference>
<dbReference type="GO" id="GO:0046872">
    <property type="term" value="F:metal ion binding"/>
    <property type="evidence" value="ECO:0007669"/>
    <property type="project" value="UniProtKB-KW"/>
</dbReference>
<dbReference type="Gene3D" id="3.10.580.10">
    <property type="entry name" value="CBS-domain"/>
    <property type="match status" value="1"/>
</dbReference>
<feature type="transmembrane region" description="Helical" evidence="9">
    <location>
        <begin position="415"/>
        <end position="433"/>
    </location>
</feature>
<evidence type="ECO:0000256" key="1">
    <source>
        <dbReference type="ARBA" id="ARBA00004141"/>
    </source>
</evidence>
<keyword evidence="3 9" id="KW-0813">Transport</keyword>
<protein>
    <recommendedName>
        <fullName evidence="9">Magnesium transporter MgtE</fullName>
    </recommendedName>
</protein>
<keyword evidence="6 9" id="KW-1133">Transmembrane helix</keyword>
<dbReference type="OrthoDB" id="9790355at2"/>
<dbReference type="PROSITE" id="PS51371">
    <property type="entry name" value="CBS"/>
    <property type="match status" value="2"/>
</dbReference>